<name>A3IRL6_9CHRO</name>
<dbReference type="EMBL" id="AAXW01000019">
    <property type="protein sequence ID" value="EAZ90865.1"/>
    <property type="molecule type" value="Genomic_DNA"/>
</dbReference>
<dbReference type="RefSeq" id="WP_008276024.1">
    <property type="nucleotide sequence ID" value="NZ_AAXW01000019.1"/>
</dbReference>
<gene>
    <name evidence="1" type="ORF">CY0110_25581</name>
</gene>
<sequence>MILGQVFERFVEESPASVMVRGLLEKILYPQKLDALFERSPENQYTRELLFSRVVEMMSIYITGLVEPKIIIFL</sequence>
<evidence type="ECO:0000313" key="1">
    <source>
        <dbReference type="EMBL" id="EAZ90865.1"/>
    </source>
</evidence>
<dbReference type="AlphaFoldDB" id="A3IRL6"/>
<evidence type="ECO:0000313" key="2">
    <source>
        <dbReference type="Proteomes" id="UP000003781"/>
    </source>
</evidence>
<comment type="caution">
    <text evidence="1">The sequence shown here is derived from an EMBL/GenBank/DDBJ whole genome shotgun (WGS) entry which is preliminary data.</text>
</comment>
<accession>A3IRL6</accession>
<protein>
    <submittedName>
        <fullName evidence="1">Uncharacterized protein</fullName>
    </submittedName>
</protein>
<dbReference type="Proteomes" id="UP000003781">
    <property type="component" value="Unassembled WGS sequence"/>
</dbReference>
<proteinExistence type="predicted"/>
<organism evidence="1 2">
    <name type="scientific">Crocosphaera chwakensis CCY0110</name>
    <dbReference type="NCBI Taxonomy" id="391612"/>
    <lineage>
        <taxon>Bacteria</taxon>
        <taxon>Bacillati</taxon>
        <taxon>Cyanobacteriota</taxon>
        <taxon>Cyanophyceae</taxon>
        <taxon>Oscillatoriophycideae</taxon>
        <taxon>Chroococcales</taxon>
        <taxon>Aphanothecaceae</taxon>
        <taxon>Crocosphaera</taxon>
        <taxon>Crocosphaera chwakensis</taxon>
    </lineage>
</organism>
<reference evidence="1 2" key="1">
    <citation type="submission" date="2007-03" db="EMBL/GenBank/DDBJ databases">
        <authorList>
            <person name="Stal L."/>
            <person name="Ferriera S."/>
            <person name="Johnson J."/>
            <person name="Kravitz S."/>
            <person name="Beeson K."/>
            <person name="Sutton G."/>
            <person name="Rogers Y.-H."/>
            <person name="Friedman R."/>
            <person name="Frazier M."/>
            <person name="Venter J.C."/>
        </authorList>
    </citation>
    <scope>NUCLEOTIDE SEQUENCE [LARGE SCALE GENOMIC DNA]</scope>
    <source>
        <strain evidence="1 2">CCY0110</strain>
    </source>
</reference>
<keyword evidence="2" id="KW-1185">Reference proteome</keyword>
<dbReference type="eggNOG" id="COG3385">
    <property type="taxonomic scope" value="Bacteria"/>
</dbReference>